<dbReference type="AlphaFoldDB" id="A0A5N6LFE1"/>
<dbReference type="OrthoDB" id="5554229at2759"/>
<evidence type="ECO:0000313" key="3">
    <source>
        <dbReference type="EMBL" id="KAD1118208.1"/>
    </source>
</evidence>
<sequence length="315" mass="35928">MADGTRLRALDDGLKVLQESHKQMQDSHAQMVVDQKELRADINLIATSMEDQKKTLNNLLVQMSHAIPKTTTGESEFWYNTSYQTSAQMTPFEVVYGRPPPTISRYVKDTSGNALVDAQLLQRDEVLSLLKTNLLKAQHRMKLAADKTRRDLQFQVGDWVYVKLQPYRQGSLRLQIHYKLGRRYFGPYPVLARVGPVAYKLALPDSAKIHNVFHVSLLRKCNGIPEQQITPLELVNHSSTMVLQPVAILDTRSIHRGEQLVEQFLAQWRGLPSEAATWEDKATLLASFPSVHLEDKVIVKEGVMLWIHYKIKTHP</sequence>
<dbReference type="Pfam" id="PF24626">
    <property type="entry name" value="SH3_Tf2-1"/>
    <property type="match status" value="1"/>
</dbReference>
<dbReference type="GO" id="GO:0003676">
    <property type="term" value="F:nucleic acid binding"/>
    <property type="evidence" value="ECO:0007669"/>
    <property type="project" value="InterPro"/>
</dbReference>
<name>A0A5N6LFE1_9ASTR</name>
<accession>A0A5N6LFE1</accession>
<dbReference type="Gene3D" id="3.30.420.10">
    <property type="entry name" value="Ribonuclease H-like superfamily/Ribonuclease H"/>
    <property type="match status" value="1"/>
</dbReference>
<evidence type="ECO:0000313" key="4">
    <source>
        <dbReference type="Proteomes" id="UP000326396"/>
    </source>
</evidence>
<dbReference type="InterPro" id="IPR023780">
    <property type="entry name" value="Chromo_domain"/>
</dbReference>
<evidence type="ECO:0000259" key="1">
    <source>
        <dbReference type="Pfam" id="PF00385"/>
    </source>
</evidence>
<evidence type="ECO:0000259" key="2">
    <source>
        <dbReference type="Pfam" id="PF24626"/>
    </source>
</evidence>
<dbReference type="InterPro" id="IPR036397">
    <property type="entry name" value="RNaseH_sf"/>
</dbReference>
<dbReference type="InterPro" id="IPR056924">
    <property type="entry name" value="SH3_Tf2-1"/>
</dbReference>
<gene>
    <name evidence="3" type="ORF">E3N88_43279</name>
</gene>
<dbReference type="PANTHER" id="PTHR46148">
    <property type="entry name" value="CHROMO DOMAIN-CONTAINING PROTEIN"/>
    <property type="match status" value="1"/>
</dbReference>
<organism evidence="3 4">
    <name type="scientific">Mikania micrantha</name>
    <name type="common">bitter vine</name>
    <dbReference type="NCBI Taxonomy" id="192012"/>
    <lineage>
        <taxon>Eukaryota</taxon>
        <taxon>Viridiplantae</taxon>
        <taxon>Streptophyta</taxon>
        <taxon>Embryophyta</taxon>
        <taxon>Tracheophyta</taxon>
        <taxon>Spermatophyta</taxon>
        <taxon>Magnoliopsida</taxon>
        <taxon>eudicotyledons</taxon>
        <taxon>Gunneridae</taxon>
        <taxon>Pentapetalae</taxon>
        <taxon>asterids</taxon>
        <taxon>campanulids</taxon>
        <taxon>Asterales</taxon>
        <taxon>Asteraceae</taxon>
        <taxon>Asteroideae</taxon>
        <taxon>Heliantheae alliance</taxon>
        <taxon>Eupatorieae</taxon>
        <taxon>Mikania</taxon>
    </lineage>
</organism>
<dbReference type="Pfam" id="PF00385">
    <property type="entry name" value="Chromo"/>
    <property type="match status" value="1"/>
</dbReference>
<proteinExistence type="predicted"/>
<evidence type="ECO:0008006" key="5">
    <source>
        <dbReference type="Google" id="ProtNLM"/>
    </source>
</evidence>
<dbReference type="EMBL" id="SZYD01001059">
    <property type="protein sequence ID" value="KAD1118208.1"/>
    <property type="molecule type" value="Genomic_DNA"/>
</dbReference>
<dbReference type="Proteomes" id="UP000326396">
    <property type="component" value="Unassembled WGS sequence"/>
</dbReference>
<keyword evidence="4" id="KW-1185">Reference proteome</keyword>
<dbReference type="PANTHER" id="PTHR46148:SF54">
    <property type="entry name" value="RETROTRANSPOSON-LIKE PROTEIN"/>
    <property type="match status" value="1"/>
</dbReference>
<feature type="domain" description="Chromo" evidence="1">
    <location>
        <begin position="246"/>
        <end position="288"/>
    </location>
</feature>
<feature type="domain" description="Tf2-1-like SH3-like" evidence="2">
    <location>
        <begin position="157"/>
        <end position="221"/>
    </location>
</feature>
<dbReference type="InterPro" id="IPR016197">
    <property type="entry name" value="Chromo-like_dom_sf"/>
</dbReference>
<reference evidence="3 4" key="1">
    <citation type="submission" date="2019-05" db="EMBL/GenBank/DDBJ databases">
        <title>Mikania micrantha, genome provides insights into the molecular mechanism of rapid growth.</title>
        <authorList>
            <person name="Liu B."/>
        </authorList>
    </citation>
    <scope>NUCLEOTIDE SEQUENCE [LARGE SCALE GENOMIC DNA]</scope>
    <source>
        <strain evidence="3">NLD-2019</strain>
        <tissue evidence="3">Leaf</tissue>
    </source>
</reference>
<comment type="caution">
    <text evidence="3">The sequence shown here is derived from an EMBL/GenBank/DDBJ whole genome shotgun (WGS) entry which is preliminary data.</text>
</comment>
<dbReference type="SUPFAM" id="SSF54160">
    <property type="entry name" value="Chromo domain-like"/>
    <property type="match status" value="1"/>
</dbReference>
<protein>
    <recommendedName>
        <fullName evidence="5">Chromo domain-containing protein</fullName>
    </recommendedName>
</protein>